<evidence type="ECO:0000313" key="1">
    <source>
        <dbReference type="EMBL" id="GAH12360.1"/>
    </source>
</evidence>
<dbReference type="AlphaFoldDB" id="X1DVV4"/>
<protein>
    <submittedName>
        <fullName evidence="1">Uncharacterized protein</fullName>
    </submittedName>
</protein>
<organism evidence="1">
    <name type="scientific">marine sediment metagenome</name>
    <dbReference type="NCBI Taxonomy" id="412755"/>
    <lineage>
        <taxon>unclassified sequences</taxon>
        <taxon>metagenomes</taxon>
        <taxon>ecological metagenomes</taxon>
    </lineage>
</organism>
<feature type="non-terminal residue" evidence="1">
    <location>
        <position position="207"/>
    </location>
</feature>
<dbReference type="EMBL" id="BART01033906">
    <property type="protein sequence ID" value="GAH12360.1"/>
    <property type="molecule type" value="Genomic_DNA"/>
</dbReference>
<name>X1DVV4_9ZZZZ</name>
<accession>X1DVV4</accession>
<proteinExistence type="predicted"/>
<reference evidence="1" key="1">
    <citation type="journal article" date="2014" name="Front. Microbiol.">
        <title>High frequency of phylogenetically diverse reductive dehalogenase-homologous genes in deep subseafloor sedimentary metagenomes.</title>
        <authorList>
            <person name="Kawai M."/>
            <person name="Futagami T."/>
            <person name="Toyoda A."/>
            <person name="Takaki Y."/>
            <person name="Nishi S."/>
            <person name="Hori S."/>
            <person name="Arai W."/>
            <person name="Tsubouchi T."/>
            <person name="Morono Y."/>
            <person name="Uchiyama I."/>
            <person name="Ito T."/>
            <person name="Fujiyama A."/>
            <person name="Inagaki F."/>
            <person name="Takami H."/>
        </authorList>
    </citation>
    <scope>NUCLEOTIDE SEQUENCE</scope>
    <source>
        <strain evidence="1">Expedition CK06-06</strain>
    </source>
</reference>
<gene>
    <name evidence="1" type="ORF">S01H4_58105</name>
</gene>
<sequence>MTGQLTLTRFGYTGPTLGALPDYIEPEVRKRPWEPYKRQAIKVTGTIKSVKTDTTRDWGRREIRKGGNHLDTVRGCPGGEANLGRGCFGDCYAKEASRRFHKLFDIPVSMILKEKPLGRQLDLLVGDCVRNGVTGDPSTDWPLGIKTMRFTDQYDITTIFLTRFWKVPTDYEFAQMATRFLTIPTGPSKSIQTSARLREGLCPSSIG</sequence>
<comment type="caution">
    <text evidence="1">The sequence shown here is derived from an EMBL/GenBank/DDBJ whole genome shotgun (WGS) entry which is preliminary data.</text>
</comment>